<dbReference type="GO" id="GO:0016757">
    <property type="term" value="F:glycosyltransferase activity"/>
    <property type="evidence" value="ECO:0007669"/>
    <property type="project" value="UniProtKB-KW"/>
</dbReference>
<protein>
    <recommendedName>
        <fullName evidence="2">Glycosyl transferase family 1 domain-containing protein</fullName>
    </recommendedName>
</protein>
<evidence type="ECO:0000256" key="1">
    <source>
        <dbReference type="ARBA" id="ARBA00022676"/>
    </source>
</evidence>
<dbReference type="STRING" id="45351.A7SAF4"/>
<gene>
    <name evidence="3" type="ORF">NEMVEDRAFT_v1g243956</name>
</gene>
<reference evidence="3 4" key="1">
    <citation type="journal article" date="2007" name="Science">
        <title>Sea anemone genome reveals ancestral eumetazoan gene repertoire and genomic organization.</title>
        <authorList>
            <person name="Putnam N.H."/>
            <person name="Srivastava M."/>
            <person name="Hellsten U."/>
            <person name="Dirks B."/>
            <person name="Chapman J."/>
            <person name="Salamov A."/>
            <person name="Terry A."/>
            <person name="Shapiro H."/>
            <person name="Lindquist E."/>
            <person name="Kapitonov V.V."/>
            <person name="Jurka J."/>
            <person name="Genikhovich G."/>
            <person name="Grigoriev I.V."/>
            <person name="Lucas S.M."/>
            <person name="Steele R.E."/>
            <person name="Finnerty J.R."/>
            <person name="Technau U."/>
            <person name="Martindale M.Q."/>
            <person name="Rokhsar D.S."/>
        </authorList>
    </citation>
    <scope>NUCLEOTIDE SEQUENCE [LARGE SCALE GENOMIC DNA]</scope>
    <source>
        <strain evidence="4">CH2 X CH6</strain>
    </source>
</reference>
<sequence>MKVLVLSSLRSETGNCSTARRIRDGLTKCDVECVLAGVHQFGSCNDLDVFIKSNQIHCVVGIHAWRAGYLLWDCSVPYCLVLGGTDVNEHYKDSSHMVVMTTAIKQARCVVAFSKPMFRRAVELWVIFLLAGGMRPVKDVTFLMRAISDWHERDPRIHLFIIGPELDERYASQVKLEAEKCHGVVLVPGLPTPEMHACMRDSFALLNTSLSEGMATSLLEAMALGVPVLARDIEANSAIIHHRKTGLLFSIPDEFVSLARELMVSPSLRKELVTHARKYVEMTHSFNKEKRTYFSIIQQMVSL</sequence>
<dbReference type="CDD" id="cd03801">
    <property type="entry name" value="GT4_PimA-like"/>
    <property type="match status" value="1"/>
</dbReference>
<dbReference type="Proteomes" id="UP000001593">
    <property type="component" value="Unassembled WGS sequence"/>
</dbReference>
<dbReference type="PANTHER" id="PTHR46660:SF2">
    <property type="entry name" value="GLYCOSYLTRANSFERASE 1 DOMAIN-CONTAINING PROTEIN 1"/>
    <property type="match status" value="1"/>
</dbReference>
<dbReference type="Pfam" id="PF00534">
    <property type="entry name" value="Glycos_transf_1"/>
    <property type="match status" value="1"/>
</dbReference>
<feature type="domain" description="Glycosyl transferase family 1" evidence="2">
    <location>
        <begin position="127"/>
        <end position="278"/>
    </location>
</feature>
<dbReference type="InParanoid" id="A7SAF4"/>
<keyword evidence="4" id="KW-1185">Reference proteome</keyword>
<keyword evidence="1" id="KW-0328">Glycosyltransferase</keyword>
<dbReference type="eggNOG" id="ENOG502QQZE">
    <property type="taxonomic scope" value="Eukaryota"/>
</dbReference>
<keyword evidence="1" id="KW-0808">Transferase</keyword>
<dbReference type="HOGENOM" id="CLU_009583_7_1_1"/>
<dbReference type="AlphaFoldDB" id="A7SAF4"/>
<dbReference type="InterPro" id="IPR001296">
    <property type="entry name" value="Glyco_trans_1"/>
</dbReference>
<dbReference type="Gene3D" id="3.40.50.2000">
    <property type="entry name" value="Glycogen Phosphorylase B"/>
    <property type="match status" value="1"/>
</dbReference>
<dbReference type="InterPro" id="IPR052622">
    <property type="entry name" value="Glycosyltransferase_G1"/>
</dbReference>
<organism evidence="3 4">
    <name type="scientific">Nematostella vectensis</name>
    <name type="common">Starlet sea anemone</name>
    <dbReference type="NCBI Taxonomy" id="45351"/>
    <lineage>
        <taxon>Eukaryota</taxon>
        <taxon>Metazoa</taxon>
        <taxon>Cnidaria</taxon>
        <taxon>Anthozoa</taxon>
        <taxon>Hexacorallia</taxon>
        <taxon>Actiniaria</taxon>
        <taxon>Edwardsiidae</taxon>
        <taxon>Nematostella</taxon>
    </lineage>
</organism>
<dbReference type="SUPFAM" id="SSF53756">
    <property type="entry name" value="UDP-Glycosyltransferase/glycogen phosphorylase"/>
    <property type="match status" value="1"/>
</dbReference>
<evidence type="ECO:0000313" key="3">
    <source>
        <dbReference type="EMBL" id="EDO39268.1"/>
    </source>
</evidence>
<evidence type="ECO:0000259" key="2">
    <source>
        <dbReference type="Pfam" id="PF00534"/>
    </source>
</evidence>
<name>A7SAF4_NEMVE</name>
<accession>A7SAF4</accession>
<dbReference type="OMA" id="FSEWHSE"/>
<proteinExistence type="predicted"/>
<dbReference type="PANTHER" id="PTHR46660">
    <property type="match status" value="1"/>
</dbReference>
<dbReference type="EMBL" id="DS469609">
    <property type="protein sequence ID" value="EDO39268.1"/>
    <property type="molecule type" value="Genomic_DNA"/>
</dbReference>
<evidence type="ECO:0000313" key="4">
    <source>
        <dbReference type="Proteomes" id="UP000001593"/>
    </source>
</evidence>
<dbReference type="PhylomeDB" id="A7SAF4"/>